<evidence type="ECO:0000313" key="3">
    <source>
        <dbReference type="Proteomes" id="UP000419743"/>
    </source>
</evidence>
<comment type="caution">
    <text evidence="2">The sequence shown here is derived from an EMBL/GenBank/DDBJ whole genome shotgun (WGS) entry which is preliminary data.</text>
</comment>
<dbReference type="Gene3D" id="1.10.3110.10">
    <property type="entry name" value="protoporphyrinogen ix oxidase, domain 3"/>
    <property type="match status" value="1"/>
</dbReference>
<keyword evidence="3" id="KW-1185">Reference proteome</keyword>
<gene>
    <name evidence="2" type="primary">hemY</name>
    <name evidence="2" type="ORF">HALOF300_03661</name>
</gene>
<dbReference type="InterPro" id="IPR036188">
    <property type="entry name" value="FAD/NAD-bd_sf"/>
</dbReference>
<dbReference type="EC" id="1.3.3.4" evidence="2"/>
<dbReference type="EMBL" id="CACRYJ010000053">
    <property type="protein sequence ID" value="VZO38943.1"/>
    <property type="molecule type" value="Genomic_DNA"/>
</dbReference>
<dbReference type="Proteomes" id="UP000419743">
    <property type="component" value="Unassembled WGS sequence"/>
</dbReference>
<keyword evidence="2" id="KW-0560">Oxidoreductase</keyword>
<evidence type="ECO:0000313" key="2">
    <source>
        <dbReference type="EMBL" id="VZO38943.1"/>
    </source>
</evidence>
<dbReference type="PANTHER" id="PTHR42923:SF3">
    <property type="entry name" value="PROTOPORPHYRINOGEN OXIDASE"/>
    <property type="match status" value="1"/>
</dbReference>
<evidence type="ECO:0000259" key="1">
    <source>
        <dbReference type="Pfam" id="PF01593"/>
    </source>
</evidence>
<proteinExistence type="predicted"/>
<dbReference type="Pfam" id="PF01593">
    <property type="entry name" value="Amino_oxidase"/>
    <property type="match status" value="1"/>
</dbReference>
<dbReference type="InterPro" id="IPR050464">
    <property type="entry name" value="Zeta_carotene_desat/Oxidored"/>
</dbReference>
<dbReference type="PRINTS" id="PR00411">
    <property type="entry name" value="PNDRDTASEI"/>
</dbReference>
<name>A0A7M4DND1_9MICO</name>
<dbReference type="PANTHER" id="PTHR42923">
    <property type="entry name" value="PROTOPORPHYRINOGEN OXIDASE"/>
    <property type="match status" value="1"/>
</dbReference>
<dbReference type="RefSeq" id="WP_156742312.1">
    <property type="nucleotide sequence ID" value="NZ_CACRYJ010000053.1"/>
</dbReference>
<feature type="domain" description="Amine oxidase" evidence="1">
    <location>
        <begin position="32"/>
        <end position="313"/>
    </location>
</feature>
<dbReference type="Gene3D" id="3.90.660.20">
    <property type="entry name" value="Protoporphyrinogen oxidase, mitochondrial, domain 2"/>
    <property type="match status" value="1"/>
</dbReference>
<protein>
    <submittedName>
        <fullName evidence="2">Protoporphyrinogen oxidase</fullName>
        <ecNumber evidence="2">1.3.3.4</ecNumber>
    </submittedName>
</protein>
<sequence length="517" mass="51689">MSTPPAEPDDGASARAQNPTSTVGVVVIGGGVAGLVAAWEAARAGSSVTVLEAADSFGGLVGSNPVAGVALDSGAESFATRGGTVAALIDDLGLASEIVTPSRVPARVHHDGFSRAMPATGVLGIPTDLDAPGLAEVLGADGLARARLDLDLPVDVTGARPAAGPGAVARGVGPSPAPGPTLAALVTARMGEAVTDRLLRPVVRGVHSVEPEELAATDLLPGVLDRLARTGSLAASLAEIRAAAPAGSAVQGVRGGIHRLVEALVADLTRAGADLRPGTPVDSLTPDGGGWLVHAGSIRIRAGKVLLASPPHTWGFLGAPPQPGATTGDPARTDGRDGIRSTPEATNALARLAADWPAPSGVDLVTLVLDDTALPEHPRAGVLVAVPGRGAKALTYASAKWDWVAQAAGPDRAVIRLSYAAGIVPGDAAERATLALSDAGRLLGITIGADALIDHIRVSLTLPRPTRAWGMSQHVEAARSTVTAMGSLDVAGTWIAGTGLASVIADARDAGRRISGF</sequence>
<dbReference type="Gene3D" id="3.50.50.60">
    <property type="entry name" value="FAD/NAD(P)-binding domain"/>
    <property type="match status" value="1"/>
</dbReference>
<dbReference type="SUPFAM" id="SSF51905">
    <property type="entry name" value="FAD/NAD(P)-binding domain"/>
    <property type="match status" value="1"/>
</dbReference>
<organism evidence="2 3">
    <name type="scientific">Occultella aeris</name>
    <dbReference type="NCBI Taxonomy" id="2761496"/>
    <lineage>
        <taxon>Bacteria</taxon>
        <taxon>Bacillati</taxon>
        <taxon>Actinomycetota</taxon>
        <taxon>Actinomycetes</taxon>
        <taxon>Micrococcales</taxon>
        <taxon>Ruaniaceae</taxon>
        <taxon>Occultella</taxon>
    </lineage>
</organism>
<dbReference type="AlphaFoldDB" id="A0A7M4DND1"/>
<dbReference type="InterPro" id="IPR002937">
    <property type="entry name" value="Amino_oxidase"/>
</dbReference>
<accession>A0A7M4DND1</accession>
<dbReference type="GO" id="GO:0004729">
    <property type="term" value="F:oxygen-dependent protoporphyrinogen oxidase activity"/>
    <property type="evidence" value="ECO:0007669"/>
    <property type="project" value="UniProtKB-EC"/>
</dbReference>
<reference evidence="2 3" key="1">
    <citation type="submission" date="2019-11" db="EMBL/GenBank/DDBJ databases">
        <authorList>
            <person name="Criscuolo A."/>
        </authorList>
    </citation>
    <scope>NUCLEOTIDE SEQUENCE [LARGE SCALE GENOMIC DNA]</scope>
    <source>
        <strain evidence="2">CIP111667</strain>
    </source>
</reference>